<evidence type="ECO:0000313" key="2">
    <source>
        <dbReference type="Proteomes" id="UP001371456"/>
    </source>
</evidence>
<comment type="caution">
    <text evidence="1">The sequence shown here is derived from an EMBL/GenBank/DDBJ whole genome shotgun (WGS) entry which is preliminary data.</text>
</comment>
<evidence type="ECO:0000313" key="1">
    <source>
        <dbReference type="EMBL" id="KAK6802837.1"/>
    </source>
</evidence>
<accession>A0AAN8U1M4</accession>
<reference evidence="1 2" key="1">
    <citation type="submission" date="2024-02" db="EMBL/GenBank/DDBJ databases">
        <title>de novo genome assembly of Solanum bulbocastanum strain 11H21.</title>
        <authorList>
            <person name="Hosaka A.J."/>
        </authorList>
    </citation>
    <scope>NUCLEOTIDE SEQUENCE [LARGE SCALE GENOMIC DNA]</scope>
    <source>
        <tissue evidence="1">Young leaves</tissue>
    </source>
</reference>
<protein>
    <submittedName>
        <fullName evidence="1">Uncharacterized protein</fullName>
    </submittedName>
</protein>
<dbReference type="AlphaFoldDB" id="A0AAN8U1M4"/>
<dbReference type="EMBL" id="JBANQN010000001">
    <property type="protein sequence ID" value="KAK6802837.1"/>
    <property type="molecule type" value="Genomic_DNA"/>
</dbReference>
<gene>
    <name evidence="1" type="ORF">RDI58_000621</name>
</gene>
<organism evidence="1 2">
    <name type="scientific">Solanum bulbocastanum</name>
    <name type="common">Wild potato</name>
    <dbReference type="NCBI Taxonomy" id="147425"/>
    <lineage>
        <taxon>Eukaryota</taxon>
        <taxon>Viridiplantae</taxon>
        <taxon>Streptophyta</taxon>
        <taxon>Embryophyta</taxon>
        <taxon>Tracheophyta</taxon>
        <taxon>Spermatophyta</taxon>
        <taxon>Magnoliopsida</taxon>
        <taxon>eudicotyledons</taxon>
        <taxon>Gunneridae</taxon>
        <taxon>Pentapetalae</taxon>
        <taxon>asterids</taxon>
        <taxon>lamiids</taxon>
        <taxon>Solanales</taxon>
        <taxon>Solanaceae</taxon>
        <taxon>Solanoideae</taxon>
        <taxon>Solaneae</taxon>
        <taxon>Solanum</taxon>
    </lineage>
</organism>
<name>A0AAN8U1M4_SOLBU</name>
<sequence>MIESTCRTYLWTSNNLSSKKALISWEKLCTPKVAGGQNIINMALWNQAAIVGSNRREGKLVDKMVAGILYERAICGTMLHPDECYLGVEKDY</sequence>
<keyword evidence="2" id="KW-1185">Reference proteome</keyword>
<dbReference type="Proteomes" id="UP001371456">
    <property type="component" value="Unassembled WGS sequence"/>
</dbReference>
<proteinExistence type="predicted"/>